<feature type="binding site" evidence="4">
    <location>
        <position position="287"/>
    </location>
    <ligand>
        <name>S-adenosyl-L-methionine</name>
        <dbReference type="ChEBI" id="CHEBI:59789"/>
    </ligand>
</feature>
<keyword evidence="3 4" id="KW-0949">S-adenosyl-L-methionine</keyword>
<dbReference type="CDD" id="cd02440">
    <property type="entry name" value="AdoMet_MTases"/>
    <property type="match status" value="1"/>
</dbReference>
<sequence>MPQRYEIKGFDQKGRGLGTGAGTGETLNIPFTYPGDIVEAELLNKHKKTGRLINILEPSPDRQTPPCPHFAKCGGCSWHGLTYEAQLKHKAERVRNLFGEAGQIIPSPDLYHYRNRMDYAFGPDYSIGLKDRNNYIVDIEKCSLMSEESVAIMDRLRYFIRFKKLVAHREGIMRHVIIREGKNIKNTILNILTSDKDRFPLEEFWEKMQDLVQGVTWAINLSPADRSYGDIQQTFGQDYYMESLHGIKFKVPVQSFFQTNVKQAEKLLDIVKDFADLQRGETLLDLYSGTGSIGLSLADRAKEVVGVEENEPATELSKENARLNGINNFSALAGRAEKVIGSLEGKFDTIIMDPPRPGVHKNVLRKLGETRPAKIVYVSCNPFTQKYDAEKLKEFGYKIERCQPLDMFPHTPHMENVILLTL</sequence>
<dbReference type="InterPro" id="IPR012340">
    <property type="entry name" value="NA-bd_OB-fold"/>
</dbReference>
<dbReference type="GO" id="GO:0001510">
    <property type="term" value="P:RNA methylation"/>
    <property type="evidence" value="ECO:0007669"/>
    <property type="project" value="UniProtKB-ARBA"/>
</dbReference>
<proteinExistence type="inferred from homology"/>
<evidence type="ECO:0000313" key="8">
    <source>
        <dbReference type="Proteomes" id="UP000177309"/>
    </source>
</evidence>
<name>A0A1F4TK91_UNCSA</name>
<dbReference type="Gene3D" id="2.40.50.1070">
    <property type="match status" value="1"/>
</dbReference>
<feature type="active site" evidence="5">
    <location>
        <position position="380"/>
    </location>
</feature>
<feature type="region of interest" description="Disordered" evidence="6">
    <location>
        <begin position="1"/>
        <end position="21"/>
    </location>
</feature>
<dbReference type="EMBL" id="MEUI01000040">
    <property type="protein sequence ID" value="OGC33104.1"/>
    <property type="molecule type" value="Genomic_DNA"/>
</dbReference>
<dbReference type="GO" id="GO:0006396">
    <property type="term" value="P:RNA processing"/>
    <property type="evidence" value="ECO:0007669"/>
    <property type="project" value="InterPro"/>
</dbReference>
<keyword evidence="1 4" id="KW-0489">Methyltransferase</keyword>
<evidence type="ECO:0000313" key="7">
    <source>
        <dbReference type="EMBL" id="OGC33104.1"/>
    </source>
</evidence>
<feature type="compositionally biased region" description="Basic and acidic residues" evidence="6">
    <location>
        <begin position="1"/>
        <end position="14"/>
    </location>
</feature>
<dbReference type="InterPro" id="IPR029063">
    <property type="entry name" value="SAM-dependent_MTases_sf"/>
</dbReference>
<protein>
    <submittedName>
        <fullName evidence="7">23S rRNA (Uracil-5-)-methyltransferase RumA</fullName>
    </submittedName>
</protein>
<comment type="caution">
    <text evidence="7">The sequence shown here is derived from an EMBL/GenBank/DDBJ whole genome shotgun (WGS) entry which is preliminary data.</text>
</comment>
<comment type="similarity">
    <text evidence="4">Belongs to the class I-like SAM-binding methyltransferase superfamily. RNA M5U methyltransferase family.</text>
</comment>
<feature type="binding site" evidence="4">
    <location>
        <position position="258"/>
    </location>
    <ligand>
        <name>S-adenosyl-L-methionine</name>
        <dbReference type="ChEBI" id="CHEBI:59789"/>
    </ligand>
</feature>
<evidence type="ECO:0000256" key="1">
    <source>
        <dbReference type="ARBA" id="ARBA00022603"/>
    </source>
</evidence>
<dbReference type="PANTHER" id="PTHR11061">
    <property type="entry name" value="RNA M5U METHYLTRANSFERASE"/>
    <property type="match status" value="1"/>
</dbReference>
<dbReference type="PROSITE" id="PS51687">
    <property type="entry name" value="SAM_MT_RNA_M5U"/>
    <property type="match status" value="1"/>
</dbReference>
<dbReference type="Gene3D" id="2.40.50.140">
    <property type="entry name" value="Nucleic acid-binding proteins"/>
    <property type="match status" value="1"/>
</dbReference>
<feature type="binding site" evidence="4">
    <location>
        <position position="353"/>
    </location>
    <ligand>
        <name>S-adenosyl-L-methionine</name>
        <dbReference type="ChEBI" id="CHEBI:59789"/>
    </ligand>
</feature>
<dbReference type="Pfam" id="PF05958">
    <property type="entry name" value="tRNA_U5-meth_tr"/>
    <property type="match status" value="1"/>
</dbReference>
<dbReference type="InterPro" id="IPR030391">
    <property type="entry name" value="MeTrfase_TrmA_CS"/>
</dbReference>
<dbReference type="PANTHER" id="PTHR11061:SF30">
    <property type="entry name" value="TRNA (URACIL(54)-C(5))-METHYLTRANSFERASE"/>
    <property type="match status" value="1"/>
</dbReference>
<dbReference type="FunFam" id="3.40.50.150:FF:000009">
    <property type="entry name" value="23S rRNA (Uracil(1939)-C(5))-methyltransferase RlmD"/>
    <property type="match status" value="1"/>
</dbReference>
<dbReference type="Gene3D" id="3.40.50.150">
    <property type="entry name" value="Vaccinia Virus protein VP39"/>
    <property type="match status" value="1"/>
</dbReference>
<reference evidence="7 8" key="1">
    <citation type="journal article" date="2016" name="Nat. Commun.">
        <title>Thousands of microbial genomes shed light on interconnected biogeochemical processes in an aquifer system.</title>
        <authorList>
            <person name="Anantharaman K."/>
            <person name="Brown C.T."/>
            <person name="Hug L.A."/>
            <person name="Sharon I."/>
            <person name="Castelle C.J."/>
            <person name="Probst A.J."/>
            <person name="Thomas B.C."/>
            <person name="Singh A."/>
            <person name="Wilkins M.J."/>
            <person name="Karaoz U."/>
            <person name="Brodie E.L."/>
            <person name="Williams K.H."/>
            <person name="Hubbard S.S."/>
            <person name="Banfield J.F."/>
        </authorList>
    </citation>
    <scope>NUCLEOTIDE SEQUENCE [LARGE SCALE GENOMIC DNA]</scope>
</reference>
<dbReference type="GO" id="GO:0008173">
    <property type="term" value="F:RNA methyltransferase activity"/>
    <property type="evidence" value="ECO:0007669"/>
    <property type="project" value="InterPro"/>
</dbReference>
<dbReference type="PROSITE" id="PS01230">
    <property type="entry name" value="TRMA_1"/>
    <property type="match status" value="1"/>
</dbReference>
<evidence type="ECO:0000256" key="5">
    <source>
        <dbReference type="PROSITE-ProRule" id="PRU10015"/>
    </source>
</evidence>
<organism evidence="7 8">
    <name type="scientific">candidate division WOR-1 bacterium RIFOXYC2_FULL_41_25</name>
    <dbReference type="NCBI Taxonomy" id="1802586"/>
    <lineage>
        <taxon>Bacteria</taxon>
        <taxon>Bacillati</taxon>
        <taxon>Saganbacteria</taxon>
    </lineage>
</organism>
<dbReference type="PROSITE" id="PS01231">
    <property type="entry name" value="TRMA_2"/>
    <property type="match status" value="1"/>
</dbReference>
<evidence type="ECO:0000256" key="4">
    <source>
        <dbReference type="PROSITE-ProRule" id="PRU01024"/>
    </source>
</evidence>
<evidence type="ECO:0000256" key="6">
    <source>
        <dbReference type="SAM" id="MobiDB-lite"/>
    </source>
</evidence>
<dbReference type="AlphaFoldDB" id="A0A1F4TK91"/>
<evidence type="ECO:0000256" key="2">
    <source>
        <dbReference type="ARBA" id="ARBA00022679"/>
    </source>
</evidence>
<evidence type="ECO:0000256" key="3">
    <source>
        <dbReference type="ARBA" id="ARBA00022691"/>
    </source>
</evidence>
<feature type="binding site" evidence="4">
    <location>
        <position position="308"/>
    </location>
    <ligand>
        <name>S-adenosyl-L-methionine</name>
        <dbReference type="ChEBI" id="CHEBI:59789"/>
    </ligand>
</feature>
<feature type="active site" description="Nucleophile" evidence="4">
    <location>
        <position position="380"/>
    </location>
</feature>
<accession>A0A1F4TK91</accession>
<dbReference type="NCBIfam" id="TIGR00479">
    <property type="entry name" value="rumA"/>
    <property type="match status" value="1"/>
</dbReference>
<dbReference type="GO" id="GO:0008757">
    <property type="term" value="F:S-adenosylmethionine-dependent methyltransferase activity"/>
    <property type="evidence" value="ECO:0007669"/>
    <property type="project" value="UniProtKB-ARBA"/>
</dbReference>
<gene>
    <name evidence="7" type="ORF">A2462_08675</name>
</gene>
<keyword evidence="2 4" id="KW-0808">Transferase</keyword>
<dbReference type="InterPro" id="IPR030390">
    <property type="entry name" value="MeTrfase_TrmA_AS"/>
</dbReference>
<dbReference type="SUPFAM" id="SSF53335">
    <property type="entry name" value="S-adenosyl-L-methionine-dependent methyltransferases"/>
    <property type="match status" value="1"/>
</dbReference>
<dbReference type="InterPro" id="IPR010280">
    <property type="entry name" value="U5_MeTrfase_fam"/>
</dbReference>
<dbReference type="Proteomes" id="UP000177309">
    <property type="component" value="Unassembled WGS sequence"/>
</dbReference>